<dbReference type="InterPro" id="IPR050490">
    <property type="entry name" value="Bact_solute-bd_prot1"/>
</dbReference>
<dbReference type="InterPro" id="IPR006059">
    <property type="entry name" value="SBP"/>
</dbReference>
<dbReference type="Gene3D" id="3.40.190.10">
    <property type="entry name" value="Periplasmic binding protein-like II"/>
    <property type="match status" value="2"/>
</dbReference>
<gene>
    <name evidence="5" type="ORF">AT15_09905</name>
</gene>
<keyword evidence="4" id="KW-0732">Signal</keyword>
<comment type="similarity">
    <text evidence="2">Belongs to the bacterial solute-binding protein 1 family.</text>
</comment>
<dbReference type="PATRIC" id="fig|1453497.3.peg.1961"/>
<proteinExistence type="inferred from homology"/>
<dbReference type="SUPFAM" id="SSF53850">
    <property type="entry name" value="Periplasmic binding protein-like II"/>
    <property type="match status" value="1"/>
</dbReference>
<evidence type="ECO:0000313" key="6">
    <source>
        <dbReference type="Proteomes" id="UP000077339"/>
    </source>
</evidence>
<evidence type="ECO:0000256" key="2">
    <source>
        <dbReference type="ARBA" id="ARBA00008520"/>
    </source>
</evidence>
<dbReference type="PANTHER" id="PTHR43649:SF31">
    <property type="entry name" value="SN-GLYCEROL-3-PHOSPHATE-BINDING PERIPLASMIC PROTEIN UGPB"/>
    <property type="match status" value="1"/>
</dbReference>
<dbReference type="STRING" id="1453497.AT15_09905"/>
<evidence type="ECO:0000256" key="3">
    <source>
        <dbReference type="ARBA" id="ARBA00022448"/>
    </source>
</evidence>
<evidence type="ECO:0000256" key="4">
    <source>
        <dbReference type="ARBA" id="ARBA00022729"/>
    </source>
</evidence>
<sequence>MKKLFVVFLLLALVATLGLAKVQIQFWHAMGGWRIDFLAQQAEKFNATHPDIEVQVQYTGSYRDTLNKLIAAVQAGTAPHVVQVFDVGTQIMVDGGIAVPVGDLMAKDPTFDLGNFLPQVLSYYRVNGKLYSMPFNSSNAILYYNKTLFKEAGLDPNNPPRTFEEFKDAARKITKYYQGNVVGFGFNLHSWFFEQLMAAQSAPMCDNNNGRTGRPTKALFNNEAGLKIFEWLNDMKREGTMIETKVEDWTGARNLFISQKAAMLLSSTSDVALMMSASKENGFEFGTAFLPTPADAPAGGAVIGGGSLWIIGGHPDIETQAAWEFVKFMADTEQQIEWHQATGYFPVRKDAVEQLLFSGYYAQYPDHLTALMQLLLSEQNYNARGAIIGAYPEIRTAIEQNLEKMFGGELTPAEALKKAEEAATRAIKEYNEVY</sequence>
<accession>A0A176K113</accession>
<dbReference type="OrthoDB" id="9795467at2"/>
<dbReference type="GO" id="GO:0030313">
    <property type="term" value="C:cell envelope"/>
    <property type="evidence" value="ECO:0007669"/>
    <property type="project" value="UniProtKB-SubCell"/>
</dbReference>
<evidence type="ECO:0000256" key="1">
    <source>
        <dbReference type="ARBA" id="ARBA00004196"/>
    </source>
</evidence>
<dbReference type="RefSeq" id="WP_068347355.1">
    <property type="nucleotide sequence ID" value="NZ_JFHK01000007.1"/>
</dbReference>
<evidence type="ECO:0000313" key="5">
    <source>
        <dbReference type="EMBL" id="OAA30726.1"/>
    </source>
</evidence>
<dbReference type="Proteomes" id="UP000077339">
    <property type="component" value="Unassembled WGS sequence"/>
</dbReference>
<keyword evidence="6" id="KW-1185">Reference proteome</keyword>
<dbReference type="Pfam" id="PF13416">
    <property type="entry name" value="SBP_bac_8"/>
    <property type="match status" value="1"/>
</dbReference>
<comment type="subcellular location">
    <subcellularLocation>
        <location evidence="1">Cell envelope</location>
    </subcellularLocation>
</comment>
<comment type="caution">
    <text evidence="5">The sequence shown here is derived from an EMBL/GenBank/DDBJ whole genome shotgun (WGS) entry which is preliminary data.</text>
</comment>
<dbReference type="PANTHER" id="PTHR43649">
    <property type="entry name" value="ARABINOSE-BINDING PROTEIN-RELATED"/>
    <property type="match status" value="1"/>
</dbReference>
<name>A0A176K113_9BACT</name>
<protein>
    <submittedName>
        <fullName evidence="5">Glycerol-3-phosphate ABC transporter substrate-binding protein</fullName>
    </submittedName>
</protein>
<organism evidence="5 6">
    <name type="scientific">Kosmotoga arenicorallina S304</name>
    <dbReference type="NCBI Taxonomy" id="1453497"/>
    <lineage>
        <taxon>Bacteria</taxon>
        <taxon>Thermotogati</taxon>
        <taxon>Thermotogota</taxon>
        <taxon>Thermotogae</taxon>
        <taxon>Kosmotogales</taxon>
        <taxon>Kosmotogaceae</taxon>
        <taxon>Kosmotoga</taxon>
    </lineage>
</organism>
<dbReference type="EMBL" id="JFHK01000007">
    <property type="protein sequence ID" value="OAA30726.1"/>
    <property type="molecule type" value="Genomic_DNA"/>
</dbReference>
<dbReference type="AlphaFoldDB" id="A0A176K113"/>
<reference evidence="5 6" key="1">
    <citation type="submission" date="2014-02" db="EMBL/GenBank/DDBJ databases">
        <title>Kosmotoga genome sequencing.</title>
        <authorList>
            <person name="Pollo S.M."/>
            <person name="Charchuk R."/>
            <person name="Nesbo C.L."/>
        </authorList>
    </citation>
    <scope>NUCLEOTIDE SEQUENCE [LARGE SCALE GENOMIC DNA]</scope>
    <source>
        <strain evidence="5 6">S304</strain>
    </source>
</reference>
<keyword evidence="3" id="KW-0813">Transport</keyword>
<dbReference type="CDD" id="cd14748">
    <property type="entry name" value="PBP2_UgpB"/>
    <property type="match status" value="1"/>
</dbReference>